<dbReference type="OrthoDB" id="7390251at2"/>
<dbReference type="AlphaFoldDB" id="A0A0J7Y7H5"/>
<protein>
    <submittedName>
        <fullName evidence="1">Uncharacterized protein</fullName>
    </submittedName>
</protein>
<dbReference type="EMBL" id="JACU01000002">
    <property type="protein sequence ID" value="KMS59283.1"/>
    <property type="molecule type" value="Genomic_DNA"/>
</dbReference>
<comment type="caution">
    <text evidence="1">The sequence shown here is derived from an EMBL/GenBank/DDBJ whole genome shotgun (WGS) entry which is preliminary data.</text>
</comment>
<accession>A0A0J7Y7H5</accession>
<dbReference type="RefSeq" id="WP_059150062.1">
    <property type="nucleotide sequence ID" value="NZ_KQ130452.1"/>
</dbReference>
<dbReference type="Proteomes" id="UP000052268">
    <property type="component" value="Unassembled WGS sequence"/>
</dbReference>
<dbReference type="PATRIC" id="fig|1114963.3.peg.639"/>
<gene>
    <name evidence="1" type="ORF">V474_08695</name>
</gene>
<keyword evidence="2" id="KW-1185">Reference proteome</keyword>
<organism evidence="1 2">
    <name type="scientific">Novosphingobium barchaimii LL02</name>
    <dbReference type="NCBI Taxonomy" id="1114963"/>
    <lineage>
        <taxon>Bacteria</taxon>
        <taxon>Pseudomonadati</taxon>
        <taxon>Pseudomonadota</taxon>
        <taxon>Alphaproteobacteria</taxon>
        <taxon>Sphingomonadales</taxon>
        <taxon>Sphingomonadaceae</taxon>
        <taxon>Novosphingobium</taxon>
    </lineage>
</organism>
<name>A0A0J7Y7H5_9SPHN</name>
<evidence type="ECO:0000313" key="2">
    <source>
        <dbReference type="Proteomes" id="UP000052268"/>
    </source>
</evidence>
<reference evidence="1 2" key="1">
    <citation type="journal article" date="2015" name="G3 (Bethesda)">
        <title>Insights into Ongoing Evolution of the Hexachlorocyclohexane Catabolic Pathway from Comparative Genomics of Ten Sphingomonadaceae Strains.</title>
        <authorList>
            <person name="Pearce S.L."/>
            <person name="Oakeshott J.G."/>
            <person name="Pandey G."/>
        </authorList>
    </citation>
    <scope>NUCLEOTIDE SEQUENCE [LARGE SCALE GENOMIC DNA]</scope>
    <source>
        <strain evidence="1 2">LL02</strain>
    </source>
</reference>
<evidence type="ECO:0000313" key="1">
    <source>
        <dbReference type="EMBL" id="KMS59283.1"/>
    </source>
</evidence>
<proteinExistence type="predicted"/>
<sequence length="318" mass="33675">MIDQAAPPATSESVEAALRAELARADAMAGTAAPILRHLVAARDIPVFSEEMLARIRAMLASLAGELLDALIGADGRRAHSPAEVEVLGGALLDNPALLAHLHGLAQEWQLTERLQARLALDPVASPMLRSLIHGPDGAPKELAMAFLAAQARWCQAQRRMELPLGELPADLLNVALYTLRTLAGIEPALAERAGVVEGKVRQTYDENATRIGLAERLVKSLGDGVHAALRVDNAGAALFLTALALGSRQQRDAAVHSTHDTQMARLALGLRASGLGAVAVEEQFLALHPEVTLPAGFERLDAERAAMLLSSPVGYRS</sequence>